<dbReference type="GO" id="GO:0003677">
    <property type="term" value="F:DNA binding"/>
    <property type="evidence" value="ECO:0007669"/>
    <property type="project" value="InterPro"/>
</dbReference>
<dbReference type="SUPFAM" id="SSF56219">
    <property type="entry name" value="DNase I-like"/>
    <property type="match status" value="1"/>
</dbReference>
<feature type="region of interest" description="Disordered" evidence="1">
    <location>
        <begin position="289"/>
        <end position="320"/>
    </location>
</feature>
<dbReference type="InterPro" id="IPR020847">
    <property type="entry name" value="AP_endonuclease_F1_BS"/>
</dbReference>
<dbReference type="PANTHER" id="PTHR33116:SF78">
    <property type="entry name" value="OS12G0587133 PROTEIN"/>
    <property type="match status" value="1"/>
</dbReference>
<dbReference type="PANTHER" id="PTHR33116">
    <property type="entry name" value="REVERSE TRANSCRIPTASE ZINC-BINDING DOMAIN-CONTAINING PROTEIN-RELATED-RELATED"/>
    <property type="match status" value="1"/>
</dbReference>
<dbReference type="InterPro" id="IPR036691">
    <property type="entry name" value="Endo/exonu/phosph_ase_sf"/>
</dbReference>
<evidence type="ECO:0000256" key="1">
    <source>
        <dbReference type="SAM" id="MobiDB-lite"/>
    </source>
</evidence>
<feature type="compositionally biased region" description="Basic residues" evidence="1">
    <location>
        <begin position="293"/>
        <end position="305"/>
    </location>
</feature>
<sequence>MDGIEALGMSVTLKRSLMDKRETGTKKRVAGRAGTMDVGTREKKIENKEQKEDVRTVKVCDDEVNTRLFNKCLIGEVKSMCFFTNVGSICEEQGLRNIEVKLLRGLEVLMVFDTLKTATNILNSSEHGLRRWVYKLRRWNKHYILLEEVGDVMEFKMKEKGVIGKNKIEHMETHKNEDENDMVVSESSDDGTDSEDERDETDDGQFGNGPGNGPIIETGLFNEEKEINYCGPNEEAYSGDDRINKKRKTNGDVKDDVISNMNENTSNIKDVEFDEANKTNVFNEDLDNEIRNNGKKGGKKVLKSSKRAEDEGLDTDEKGLADSDSKGCSINMKHVKEIGKIIGVSWAKAKNKKIISFNIRGLGEAGKKGWIMTIIKEDLPDIIGLQETKCGVIDDIVIEDLWGGSDFGFSQLAAHGKWKGKDEDVSLACVYGPHVGRQKACLWERIRGISTDDALLVEKEFTEKEILEAVRESGENQKGGRKVEGLNVIIKEAVDKGVFRGVTIGRNIIVASHLQYADDIIFLGEWNKENVKALVCILKCFEEVFALRVNYNKSKLYGVGVNGGDMRDMARWMICGVGEFLFTYLGLPTGENIRRVDIWVGMVKLCHRFSRIYHLDRSKEGRVVERQKWVDNVWCWEWGWVRNLRGSVCNDFEDLQALSQDVVIEFDCKDHWR</sequence>
<dbReference type="GO" id="GO:0004519">
    <property type="term" value="F:endonuclease activity"/>
    <property type="evidence" value="ECO:0007669"/>
    <property type="project" value="InterPro"/>
</dbReference>
<comment type="caution">
    <text evidence="2">The sequence shown here is derived from an EMBL/GenBank/DDBJ whole genome shotgun (WGS) entry which is preliminary data.</text>
</comment>
<evidence type="ECO:0000313" key="2">
    <source>
        <dbReference type="EMBL" id="GEU46420.1"/>
    </source>
</evidence>
<organism evidence="2">
    <name type="scientific">Tanacetum cinerariifolium</name>
    <name type="common">Dalmatian daisy</name>
    <name type="synonym">Chrysanthemum cinerariifolium</name>
    <dbReference type="NCBI Taxonomy" id="118510"/>
    <lineage>
        <taxon>Eukaryota</taxon>
        <taxon>Viridiplantae</taxon>
        <taxon>Streptophyta</taxon>
        <taxon>Embryophyta</taxon>
        <taxon>Tracheophyta</taxon>
        <taxon>Spermatophyta</taxon>
        <taxon>Magnoliopsida</taxon>
        <taxon>eudicotyledons</taxon>
        <taxon>Gunneridae</taxon>
        <taxon>Pentapetalae</taxon>
        <taxon>asterids</taxon>
        <taxon>campanulids</taxon>
        <taxon>Asterales</taxon>
        <taxon>Asteraceae</taxon>
        <taxon>Asteroideae</taxon>
        <taxon>Anthemideae</taxon>
        <taxon>Anthemidinae</taxon>
        <taxon>Tanacetum</taxon>
    </lineage>
</organism>
<protein>
    <submittedName>
        <fullName evidence="2">Transposon TX1</fullName>
    </submittedName>
</protein>
<gene>
    <name evidence="2" type="ORF">Tci_018398</name>
</gene>
<dbReference type="Gene3D" id="3.60.10.10">
    <property type="entry name" value="Endonuclease/exonuclease/phosphatase"/>
    <property type="match status" value="1"/>
</dbReference>
<feature type="compositionally biased region" description="Acidic residues" evidence="1">
    <location>
        <begin position="187"/>
        <end position="203"/>
    </location>
</feature>
<feature type="region of interest" description="Disordered" evidence="1">
    <location>
        <begin position="168"/>
        <end position="216"/>
    </location>
</feature>
<dbReference type="AlphaFoldDB" id="A0A6L2KCE9"/>
<name>A0A6L2KCE9_TANCI</name>
<feature type="compositionally biased region" description="Basic and acidic residues" evidence="1">
    <location>
        <begin position="306"/>
        <end position="320"/>
    </location>
</feature>
<proteinExistence type="predicted"/>
<feature type="compositionally biased region" description="Basic and acidic residues" evidence="1">
    <location>
        <begin position="168"/>
        <end position="177"/>
    </location>
</feature>
<dbReference type="EMBL" id="BKCJ010002123">
    <property type="protein sequence ID" value="GEU46420.1"/>
    <property type="molecule type" value="Genomic_DNA"/>
</dbReference>
<reference evidence="2" key="1">
    <citation type="journal article" date="2019" name="Sci. Rep.">
        <title>Draft genome of Tanacetum cinerariifolium, the natural source of mosquito coil.</title>
        <authorList>
            <person name="Yamashiro T."/>
            <person name="Shiraishi A."/>
            <person name="Satake H."/>
            <person name="Nakayama K."/>
        </authorList>
    </citation>
    <scope>NUCLEOTIDE SEQUENCE</scope>
</reference>
<accession>A0A6L2KCE9</accession>
<dbReference type="GO" id="GO:0006281">
    <property type="term" value="P:DNA repair"/>
    <property type="evidence" value="ECO:0007669"/>
    <property type="project" value="InterPro"/>
</dbReference>
<dbReference type="PROSITE" id="PS00726">
    <property type="entry name" value="AP_NUCLEASE_F1_1"/>
    <property type="match status" value="1"/>
</dbReference>